<organism evidence="2 3">
    <name type="scientific">Botrytis paeoniae</name>
    <dbReference type="NCBI Taxonomy" id="278948"/>
    <lineage>
        <taxon>Eukaryota</taxon>
        <taxon>Fungi</taxon>
        <taxon>Dikarya</taxon>
        <taxon>Ascomycota</taxon>
        <taxon>Pezizomycotina</taxon>
        <taxon>Leotiomycetes</taxon>
        <taxon>Helotiales</taxon>
        <taxon>Sclerotiniaceae</taxon>
        <taxon>Botrytis</taxon>
    </lineage>
</organism>
<feature type="compositionally biased region" description="Polar residues" evidence="1">
    <location>
        <begin position="51"/>
        <end position="65"/>
    </location>
</feature>
<evidence type="ECO:0000313" key="3">
    <source>
        <dbReference type="Proteomes" id="UP000297910"/>
    </source>
</evidence>
<accession>A0A4Z1FDB5</accession>
<name>A0A4Z1FDB5_9HELO</name>
<dbReference type="EMBL" id="PQXI01000266">
    <property type="protein sequence ID" value="TGO20762.1"/>
    <property type="molecule type" value="Genomic_DNA"/>
</dbReference>
<dbReference type="AlphaFoldDB" id="A0A4Z1FDB5"/>
<feature type="region of interest" description="Disordered" evidence="1">
    <location>
        <begin position="1"/>
        <end position="77"/>
    </location>
</feature>
<dbReference type="Proteomes" id="UP000297910">
    <property type="component" value="Unassembled WGS sequence"/>
</dbReference>
<keyword evidence="3" id="KW-1185">Reference proteome</keyword>
<feature type="compositionally biased region" description="Polar residues" evidence="1">
    <location>
        <begin position="1"/>
        <end position="10"/>
    </location>
</feature>
<protein>
    <submittedName>
        <fullName evidence="2">Uncharacterized protein</fullName>
    </submittedName>
</protein>
<reference evidence="2 3" key="1">
    <citation type="submission" date="2017-12" db="EMBL/GenBank/DDBJ databases">
        <title>Comparative genomics of Botrytis spp.</title>
        <authorList>
            <person name="Valero-Jimenez C.A."/>
            <person name="Tapia P."/>
            <person name="Veloso J."/>
            <person name="Silva-Moreno E."/>
            <person name="Staats M."/>
            <person name="Valdes J.H."/>
            <person name="Van Kan J.A.L."/>
        </authorList>
    </citation>
    <scope>NUCLEOTIDE SEQUENCE [LARGE SCALE GENOMIC DNA]</scope>
    <source>
        <strain evidence="2 3">Bp0003</strain>
    </source>
</reference>
<sequence length="221" mass="24936">MSSNSASSHRQAGKESESSTESKFLHQHYHHNADLSQSRISVGPKKEGSPHSYTESPASYHSQSTHSDHRPQQEESFASNVASFGGSSHDAGYMSENDLHELEAQAQEPSSQYTCHHLGYFSHDCAMVSHYDNQLTIEKDPNEHYSPPQLEIQRATTISTTENGIQVSNNEFKEMQTYSPTTEMWTLHESRDERIRLGLPGGQDLPSNIFYYDEELVTEAR</sequence>
<evidence type="ECO:0000313" key="2">
    <source>
        <dbReference type="EMBL" id="TGO20762.1"/>
    </source>
</evidence>
<proteinExistence type="predicted"/>
<comment type="caution">
    <text evidence="2">The sequence shown here is derived from an EMBL/GenBank/DDBJ whole genome shotgun (WGS) entry which is preliminary data.</text>
</comment>
<gene>
    <name evidence="2" type="ORF">BPAE_0267g00020</name>
</gene>
<evidence type="ECO:0000256" key="1">
    <source>
        <dbReference type="SAM" id="MobiDB-lite"/>
    </source>
</evidence>